<dbReference type="Proteomes" id="UP000030764">
    <property type="component" value="Unassembled WGS sequence"/>
</dbReference>
<sequence>MLDIAPREILVCLNVSGRALNPKHNLANNLFTPSPLALHLQKFHFRQIRQAELSSQISAIVGDCRFEWRLSPCSNLFGKQTFFFASSPRRVLGQLRT</sequence>
<reference evidence="1 2" key="1">
    <citation type="journal article" date="2014" name="Nat. Genet.">
        <title>Genome and transcriptome of the porcine whipworm Trichuris suis.</title>
        <authorList>
            <person name="Jex A.R."/>
            <person name="Nejsum P."/>
            <person name="Schwarz E.M."/>
            <person name="Hu L."/>
            <person name="Young N.D."/>
            <person name="Hall R.S."/>
            <person name="Korhonen P.K."/>
            <person name="Liao S."/>
            <person name="Thamsborg S."/>
            <person name="Xia J."/>
            <person name="Xu P."/>
            <person name="Wang S."/>
            <person name="Scheerlinck J.P."/>
            <person name="Hofmann A."/>
            <person name="Sternberg P.W."/>
            <person name="Wang J."/>
            <person name="Gasser R.B."/>
        </authorList>
    </citation>
    <scope>NUCLEOTIDE SEQUENCE [LARGE SCALE GENOMIC DNA]</scope>
    <source>
        <strain evidence="1">DCEP-RM93M</strain>
    </source>
</reference>
<organism evidence="1 2">
    <name type="scientific">Trichuris suis</name>
    <name type="common">pig whipworm</name>
    <dbReference type="NCBI Taxonomy" id="68888"/>
    <lineage>
        <taxon>Eukaryota</taxon>
        <taxon>Metazoa</taxon>
        <taxon>Ecdysozoa</taxon>
        <taxon>Nematoda</taxon>
        <taxon>Enoplea</taxon>
        <taxon>Dorylaimia</taxon>
        <taxon>Trichinellida</taxon>
        <taxon>Trichuridae</taxon>
        <taxon>Trichuris</taxon>
    </lineage>
</organism>
<evidence type="ECO:0000313" key="1">
    <source>
        <dbReference type="EMBL" id="KFD55043.1"/>
    </source>
</evidence>
<name>A0A085MCU7_9BILA</name>
<dbReference type="AlphaFoldDB" id="A0A085MCU7"/>
<proteinExistence type="predicted"/>
<keyword evidence="2" id="KW-1185">Reference proteome</keyword>
<evidence type="ECO:0000313" key="2">
    <source>
        <dbReference type="Proteomes" id="UP000030764"/>
    </source>
</evidence>
<gene>
    <name evidence="1" type="ORF">M513_03961</name>
</gene>
<protein>
    <submittedName>
        <fullName evidence="1">Uncharacterized protein</fullName>
    </submittedName>
</protein>
<dbReference type="EMBL" id="KL363202">
    <property type="protein sequence ID" value="KFD55043.1"/>
    <property type="molecule type" value="Genomic_DNA"/>
</dbReference>
<accession>A0A085MCU7</accession>